<comment type="caution">
    <text evidence="1">The sequence shown here is derived from an EMBL/GenBank/DDBJ whole genome shotgun (WGS) entry which is preliminary data.</text>
</comment>
<sequence length="194" mass="21295">MASQFTSQFDLLQNMHSVNPLPSLIHALLAAAAVVTAHPVTFYGDIGVGLPTNALPMTDTPMTNAATNHRSMLNQTMTATEADFHQYFWDWKAQDQMHERPPARKDDCKALALRMQNLEGEWPASSKPVDIGSYNLLAHALVGNGDIALLVGQATTHFGDDEHLEVFGSMKCHAPKQPEVKNLAAFWEIRNSGS</sequence>
<proteinExistence type="predicted"/>
<name>A0ABR1QK84_9PEZI</name>
<dbReference type="EMBL" id="JAQQWE010000004">
    <property type="protein sequence ID" value="KAK7957143.1"/>
    <property type="molecule type" value="Genomic_DNA"/>
</dbReference>
<dbReference type="Proteomes" id="UP001391051">
    <property type="component" value="Unassembled WGS sequence"/>
</dbReference>
<evidence type="ECO:0000313" key="1">
    <source>
        <dbReference type="EMBL" id="KAK7957143.1"/>
    </source>
</evidence>
<evidence type="ECO:0000313" key="2">
    <source>
        <dbReference type="Proteomes" id="UP001391051"/>
    </source>
</evidence>
<gene>
    <name evidence="1" type="ORF">PG986_006365</name>
</gene>
<dbReference type="RefSeq" id="XP_066702449.1">
    <property type="nucleotide sequence ID" value="XM_066842587.1"/>
</dbReference>
<accession>A0ABR1QK84</accession>
<dbReference type="GeneID" id="92075649"/>
<reference evidence="1 2" key="1">
    <citation type="submission" date="2023-01" db="EMBL/GenBank/DDBJ databases">
        <title>Analysis of 21 Apiospora genomes using comparative genomics revels a genus with tremendous synthesis potential of carbohydrate active enzymes and secondary metabolites.</title>
        <authorList>
            <person name="Sorensen T."/>
        </authorList>
    </citation>
    <scope>NUCLEOTIDE SEQUENCE [LARGE SCALE GENOMIC DNA]</scope>
    <source>
        <strain evidence="1 2">CBS 24483</strain>
    </source>
</reference>
<keyword evidence="2" id="KW-1185">Reference proteome</keyword>
<protein>
    <submittedName>
        <fullName evidence="1">Uncharacterized protein</fullName>
    </submittedName>
</protein>
<organism evidence="1 2">
    <name type="scientific">Apiospora aurea</name>
    <dbReference type="NCBI Taxonomy" id="335848"/>
    <lineage>
        <taxon>Eukaryota</taxon>
        <taxon>Fungi</taxon>
        <taxon>Dikarya</taxon>
        <taxon>Ascomycota</taxon>
        <taxon>Pezizomycotina</taxon>
        <taxon>Sordariomycetes</taxon>
        <taxon>Xylariomycetidae</taxon>
        <taxon>Amphisphaeriales</taxon>
        <taxon>Apiosporaceae</taxon>
        <taxon>Apiospora</taxon>
    </lineage>
</organism>